<comment type="caution">
    <text evidence="2">The sequence shown here is derived from an EMBL/GenBank/DDBJ whole genome shotgun (WGS) entry which is preliminary data.</text>
</comment>
<dbReference type="AlphaFoldDB" id="A0A8J2J8S5"/>
<dbReference type="EMBL" id="CAJVCH010039755">
    <property type="protein sequence ID" value="CAG7716608.1"/>
    <property type="molecule type" value="Genomic_DNA"/>
</dbReference>
<keyword evidence="3" id="KW-1185">Reference proteome</keyword>
<proteinExistence type="predicted"/>
<reference evidence="2" key="1">
    <citation type="submission" date="2021-06" db="EMBL/GenBank/DDBJ databases">
        <authorList>
            <person name="Hodson N. C."/>
            <person name="Mongue J. A."/>
            <person name="Jaron S. K."/>
        </authorList>
    </citation>
    <scope>NUCLEOTIDE SEQUENCE</scope>
</reference>
<accession>A0A8J2J8S5</accession>
<feature type="chain" id="PRO_5035321565" evidence="1">
    <location>
        <begin position="21"/>
        <end position="68"/>
    </location>
</feature>
<protein>
    <submittedName>
        <fullName evidence="2">Uncharacterized protein</fullName>
    </submittedName>
</protein>
<feature type="non-terminal residue" evidence="2">
    <location>
        <position position="1"/>
    </location>
</feature>
<name>A0A8J2J8S5_9HEXA</name>
<dbReference type="Proteomes" id="UP000708208">
    <property type="component" value="Unassembled WGS sequence"/>
</dbReference>
<evidence type="ECO:0000313" key="2">
    <source>
        <dbReference type="EMBL" id="CAG7716608.1"/>
    </source>
</evidence>
<keyword evidence="1" id="KW-0732">Signal</keyword>
<gene>
    <name evidence="2" type="ORF">AFUS01_LOCUS6107</name>
</gene>
<organism evidence="2 3">
    <name type="scientific">Allacma fusca</name>
    <dbReference type="NCBI Taxonomy" id="39272"/>
    <lineage>
        <taxon>Eukaryota</taxon>
        <taxon>Metazoa</taxon>
        <taxon>Ecdysozoa</taxon>
        <taxon>Arthropoda</taxon>
        <taxon>Hexapoda</taxon>
        <taxon>Collembola</taxon>
        <taxon>Symphypleona</taxon>
        <taxon>Sminthuridae</taxon>
        <taxon>Allacma</taxon>
    </lineage>
</organism>
<sequence length="68" mass="7838">MKHSTRVSMLFILLNVYGFGAETKVAQEQFSLKLNSSLPQNQEPWTWAVKYSLENNHTGGQFSNYELK</sequence>
<feature type="signal peptide" evidence="1">
    <location>
        <begin position="1"/>
        <end position="20"/>
    </location>
</feature>
<evidence type="ECO:0000256" key="1">
    <source>
        <dbReference type="SAM" id="SignalP"/>
    </source>
</evidence>
<evidence type="ECO:0000313" key="3">
    <source>
        <dbReference type="Proteomes" id="UP000708208"/>
    </source>
</evidence>